<name>A0ACC5SU97_ENSAD</name>
<reference evidence="1" key="1">
    <citation type="submission" date="2021-03" db="EMBL/GenBank/DDBJ databases">
        <title>Genomic Encyclopedia of Type Strains, Phase IV (KMG-IV): sequencing the most valuable type-strain genomes for metagenomic binning, comparative biology and taxonomic classification.</title>
        <authorList>
            <person name="Goeker M."/>
        </authorList>
    </citation>
    <scope>NUCLEOTIDE SEQUENCE</scope>
    <source>
        <strain evidence="1">DSM 18131</strain>
    </source>
</reference>
<proteinExistence type="predicted"/>
<keyword evidence="2" id="KW-1185">Reference proteome</keyword>
<evidence type="ECO:0000313" key="2">
    <source>
        <dbReference type="Proteomes" id="UP000823773"/>
    </source>
</evidence>
<protein>
    <submittedName>
        <fullName evidence="1">General secretion pathway protein H</fullName>
    </submittedName>
</protein>
<dbReference type="Proteomes" id="UP000823773">
    <property type="component" value="Unassembled WGS sequence"/>
</dbReference>
<accession>A0ACC5SU97</accession>
<organism evidence="1 2">
    <name type="scientific">Ensifer adhaerens</name>
    <name type="common">Sinorhizobium morelense</name>
    <dbReference type="NCBI Taxonomy" id="106592"/>
    <lineage>
        <taxon>Bacteria</taxon>
        <taxon>Pseudomonadati</taxon>
        <taxon>Pseudomonadota</taxon>
        <taxon>Alphaproteobacteria</taxon>
        <taxon>Hyphomicrobiales</taxon>
        <taxon>Rhizobiaceae</taxon>
        <taxon>Sinorhizobium/Ensifer group</taxon>
        <taxon>Ensifer</taxon>
    </lineage>
</organism>
<comment type="caution">
    <text evidence="1">The sequence shown here is derived from an EMBL/GenBank/DDBJ whole genome shotgun (WGS) entry which is preliminary data.</text>
</comment>
<sequence>MVRPTSPFSNDAAYDSGFALLEILAALVIVALVAAMSFPFLTRASRAIGLKVRTAEIAALLRHGRNTAMEQGRPILCSVDPQRRTVSSGASGRQVVLPEGTTMRIVSSGRLRSADRLGFVFLEDGRALGGVLSITGSNLTYHITVNPLTSGVMLSEVD</sequence>
<gene>
    <name evidence="1" type="ORF">J2Z19_002185</name>
</gene>
<dbReference type="EMBL" id="JAGGJR010000003">
    <property type="protein sequence ID" value="MBP1872473.1"/>
    <property type="molecule type" value="Genomic_DNA"/>
</dbReference>
<evidence type="ECO:0000313" key="1">
    <source>
        <dbReference type="EMBL" id="MBP1872473.1"/>
    </source>
</evidence>